<dbReference type="Proteomes" id="UP000002640">
    <property type="component" value="Unassembled WGS sequence"/>
</dbReference>
<dbReference type="Gene3D" id="2.130.10.10">
    <property type="entry name" value="YVTN repeat-like/Quinoprotein amine dehydrogenase"/>
    <property type="match status" value="1"/>
</dbReference>
<dbReference type="OMA" id="VACWGPV"/>
<dbReference type="KEGG" id="psoj:PHYSODRAFT_314893"/>
<dbReference type="RefSeq" id="XP_009526704.1">
    <property type="nucleotide sequence ID" value="XM_009528409.1"/>
</dbReference>
<evidence type="ECO:0000313" key="1">
    <source>
        <dbReference type="EMBL" id="EGZ17646.1"/>
    </source>
</evidence>
<organism evidence="1 2">
    <name type="scientific">Phytophthora sojae (strain P6497)</name>
    <name type="common">Soybean stem and root rot agent</name>
    <name type="synonym">Phytophthora megasperma f. sp. glycines</name>
    <dbReference type="NCBI Taxonomy" id="1094619"/>
    <lineage>
        <taxon>Eukaryota</taxon>
        <taxon>Sar</taxon>
        <taxon>Stramenopiles</taxon>
        <taxon>Oomycota</taxon>
        <taxon>Peronosporomycetes</taxon>
        <taxon>Peronosporales</taxon>
        <taxon>Peronosporaceae</taxon>
        <taxon>Phytophthora</taxon>
    </lineage>
</organism>
<dbReference type="InterPro" id="IPR015943">
    <property type="entry name" value="WD40/YVTN_repeat-like_dom_sf"/>
</dbReference>
<dbReference type="AlphaFoldDB" id="G4ZI03"/>
<dbReference type="GeneID" id="20643770"/>
<proteinExistence type="predicted"/>
<accession>G4ZI03</accession>
<keyword evidence="2" id="KW-1185">Reference proteome</keyword>
<evidence type="ECO:0000313" key="2">
    <source>
        <dbReference type="Proteomes" id="UP000002640"/>
    </source>
</evidence>
<dbReference type="InterPro" id="IPR036322">
    <property type="entry name" value="WD40_repeat_dom_sf"/>
</dbReference>
<gene>
    <name evidence="1" type="ORF">PHYSODRAFT_314893</name>
</gene>
<protein>
    <submittedName>
        <fullName evidence="1">Uncharacterized protein</fullName>
    </submittedName>
</protein>
<name>G4ZI03_PHYSP</name>
<sequence>MEDGAELTVRSAKLQGFPPFPTWNGTVAAPSGDDRGLCSVLGAGGELVVLQNSRRKDDEHDSEVSCLRVCKVLPSAGEKVASFCQCWASDGSVVVTAHDRRVAIYSGEDFRVLVRLQLRCSVVSMDITKCRCLSTGDGDDRVEYLLIVGTAFGGLLYKVELPSGEYDAERELTHVARVHDEVAVCLVKFSDDGSTAAMGTMDGRLFLRRLDTQADEELATFGTAVLSKVLVAPRVTSISFSACSTKLVVATRKGNVYVFTRASDTGKWQTLSSCKDLSANPKPKPSGAAGVSKAATAAQTLVACWGPVFVVCSRAITSRLEMYDFASGCLLHSLQLAPAAVSSSTTLNQQLVTGLCVLQARGGGSSRLLCHDTSTNLALIEWPFLDAMNGRLSTHMNGRPQTPWRAETYAEHEGLFEQQVNDVFCHAKGLQVCQLGSVAEAKHIFPLQSWPVDSDRAPGRRIATSCEGFKDSVQLWGYQDKMALCRLCGNITREEQQIQSKLGAEHTAQLLEIVAAVCCVALLRWTWALKALKMVDYSPGKVDVVRYLDDAPLGG</sequence>
<dbReference type="SUPFAM" id="SSF50978">
    <property type="entry name" value="WD40 repeat-like"/>
    <property type="match status" value="1"/>
</dbReference>
<dbReference type="EMBL" id="JH159154">
    <property type="protein sequence ID" value="EGZ17646.1"/>
    <property type="molecule type" value="Genomic_DNA"/>
</dbReference>
<reference evidence="1 2" key="1">
    <citation type="journal article" date="2006" name="Science">
        <title>Phytophthora genome sequences uncover evolutionary origins and mechanisms of pathogenesis.</title>
        <authorList>
            <person name="Tyler B.M."/>
            <person name="Tripathy S."/>
            <person name="Zhang X."/>
            <person name="Dehal P."/>
            <person name="Jiang R.H."/>
            <person name="Aerts A."/>
            <person name="Arredondo F.D."/>
            <person name="Baxter L."/>
            <person name="Bensasson D."/>
            <person name="Beynon J.L."/>
            <person name="Chapman J."/>
            <person name="Damasceno C.M."/>
            <person name="Dorrance A.E."/>
            <person name="Dou D."/>
            <person name="Dickerman A.W."/>
            <person name="Dubchak I.L."/>
            <person name="Garbelotto M."/>
            <person name="Gijzen M."/>
            <person name="Gordon S.G."/>
            <person name="Govers F."/>
            <person name="Grunwald N.J."/>
            <person name="Huang W."/>
            <person name="Ivors K.L."/>
            <person name="Jones R.W."/>
            <person name="Kamoun S."/>
            <person name="Krampis K."/>
            <person name="Lamour K.H."/>
            <person name="Lee M.K."/>
            <person name="McDonald W.H."/>
            <person name="Medina M."/>
            <person name="Meijer H.J."/>
            <person name="Nordberg E.K."/>
            <person name="Maclean D.J."/>
            <person name="Ospina-Giraldo M.D."/>
            <person name="Morris P.F."/>
            <person name="Phuntumart V."/>
            <person name="Putnam N.H."/>
            <person name="Rash S."/>
            <person name="Rose J.K."/>
            <person name="Sakihama Y."/>
            <person name="Salamov A.A."/>
            <person name="Savidor A."/>
            <person name="Scheuring C.F."/>
            <person name="Smith B.M."/>
            <person name="Sobral B.W."/>
            <person name="Terry A."/>
            <person name="Torto-Alalibo T.A."/>
            <person name="Win J."/>
            <person name="Xu Z."/>
            <person name="Zhang H."/>
            <person name="Grigoriev I.V."/>
            <person name="Rokhsar D.S."/>
            <person name="Boore J.L."/>
        </authorList>
    </citation>
    <scope>NUCLEOTIDE SEQUENCE [LARGE SCALE GENOMIC DNA]</scope>
    <source>
        <strain evidence="1 2">P6497</strain>
    </source>
</reference>
<dbReference type="InParanoid" id="G4ZI03"/>